<organism evidence="1">
    <name type="scientific">marine sediment metagenome</name>
    <dbReference type="NCBI Taxonomy" id="412755"/>
    <lineage>
        <taxon>unclassified sequences</taxon>
        <taxon>metagenomes</taxon>
        <taxon>ecological metagenomes</taxon>
    </lineage>
</organism>
<dbReference type="EMBL" id="LAZR01004671">
    <property type="protein sequence ID" value="KKN06601.1"/>
    <property type="molecule type" value="Genomic_DNA"/>
</dbReference>
<comment type="caution">
    <text evidence="1">The sequence shown here is derived from an EMBL/GenBank/DDBJ whole genome shotgun (WGS) entry which is preliminary data.</text>
</comment>
<proteinExistence type="predicted"/>
<accession>A0A0F9PZX7</accession>
<protein>
    <submittedName>
        <fullName evidence="1">Uncharacterized protein</fullName>
    </submittedName>
</protein>
<gene>
    <name evidence="1" type="ORF">LCGC14_1075590</name>
</gene>
<reference evidence="1" key="1">
    <citation type="journal article" date="2015" name="Nature">
        <title>Complex archaea that bridge the gap between prokaryotes and eukaryotes.</title>
        <authorList>
            <person name="Spang A."/>
            <person name="Saw J.H."/>
            <person name="Jorgensen S.L."/>
            <person name="Zaremba-Niedzwiedzka K."/>
            <person name="Martijn J."/>
            <person name="Lind A.E."/>
            <person name="van Eijk R."/>
            <person name="Schleper C."/>
            <person name="Guy L."/>
            <person name="Ettema T.J."/>
        </authorList>
    </citation>
    <scope>NUCLEOTIDE SEQUENCE</scope>
</reference>
<evidence type="ECO:0000313" key="1">
    <source>
        <dbReference type="EMBL" id="KKN06601.1"/>
    </source>
</evidence>
<name>A0A0F9PZX7_9ZZZZ</name>
<sequence length="324" mass="37112">MYKAGLKILEVKIGIESNREELLFHFPLKTEVKSLLTDFKDVESIPYSADLDGYISVEESMEDPSFEFSGEKARFRGPFLKLTREASDLRFSLWGNQGFLYRYALYLLERKHRIYNFHACALYQEKKDQMFVVIGGAGSGKTVYLLSGLAKGLKLFSTETVHFRIEKDAVSWFMGSLVDNVRLGTLMYNFPQFLPKIETQEAGEEWQKKIALDLSPYKTDFEELKTPRSVVILFPRIEEGRQGFLLDLIEDRRKAAKALFDNISHKIAENVILYDKIPVLGLDENQMALARLKYASQLVHHKTITKIASVLSNPDDCWGDLLSG</sequence>
<dbReference type="AlphaFoldDB" id="A0A0F9PZX7"/>